<gene>
    <name evidence="2" type="ORF">C5O19_14465</name>
</gene>
<reference evidence="3" key="1">
    <citation type="submission" date="2018-02" db="EMBL/GenBank/DDBJ databases">
        <title>Genome sequencing of Solimonas sp. HR-BB.</title>
        <authorList>
            <person name="Lee Y."/>
            <person name="Jeon C.O."/>
        </authorList>
    </citation>
    <scope>NUCLEOTIDE SEQUENCE [LARGE SCALE GENOMIC DNA]</scope>
    <source>
        <strain evidence="3">HR-U</strain>
    </source>
</reference>
<dbReference type="Proteomes" id="UP000239590">
    <property type="component" value="Unassembled WGS sequence"/>
</dbReference>
<organism evidence="2 3">
    <name type="scientific">Siphonobacter curvatus</name>
    <dbReference type="NCBI Taxonomy" id="2094562"/>
    <lineage>
        <taxon>Bacteria</taxon>
        <taxon>Pseudomonadati</taxon>
        <taxon>Bacteroidota</taxon>
        <taxon>Cytophagia</taxon>
        <taxon>Cytophagales</taxon>
        <taxon>Cytophagaceae</taxon>
        <taxon>Siphonobacter</taxon>
    </lineage>
</organism>
<evidence type="ECO:0000313" key="3">
    <source>
        <dbReference type="Proteomes" id="UP000239590"/>
    </source>
</evidence>
<feature type="chain" id="PRO_5015565724" description="Lipoprotein" evidence="1">
    <location>
        <begin position="18"/>
        <end position="161"/>
    </location>
</feature>
<dbReference type="OrthoDB" id="9876529at2"/>
<keyword evidence="3" id="KW-1185">Reference proteome</keyword>
<dbReference type="AlphaFoldDB" id="A0A2S7ISV3"/>
<dbReference type="EMBL" id="PTRA01000001">
    <property type="protein sequence ID" value="PQA60766.1"/>
    <property type="molecule type" value="Genomic_DNA"/>
</dbReference>
<dbReference type="RefSeq" id="WP_104713396.1">
    <property type="nucleotide sequence ID" value="NZ_PTRA01000001.1"/>
</dbReference>
<dbReference type="PROSITE" id="PS51257">
    <property type="entry name" value="PROKAR_LIPOPROTEIN"/>
    <property type="match status" value="1"/>
</dbReference>
<evidence type="ECO:0008006" key="4">
    <source>
        <dbReference type="Google" id="ProtNLM"/>
    </source>
</evidence>
<accession>A0A2S7ISV3</accession>
<name>A0A2S7ISV3_9BACT</name>
<feature type="signal peptide" evidence="1">
    <location>
        <begin position="1"/>
        <end position="17"/>
    </location>
</feature>
<sequence>MKNYLLLLLVLLSVACAKTKPVEAIGGIKPVDIYTRMEKEGYTTLKNIGGKSGNSWTNRKSTDSTEYMIVTMSSDVNTVESVKATATITPSKNIRNTLPFFVLIGTLPYDGADPSGVIRWLETNFDTKKSVETTIGDATFTLLSPSASSRVLRIEKNKALK</sequence>
<comment type="caution">
    <text evidence="2">The sequence shown here is derived from an EMBL/GenBank/DDBJ whole genome shotgun (WGS) entry which is preliminary data.</text>
</comment>
<evidence type="ECO:0000256" key="1">
    <source>
        <dbReference type="SAM" id="SignalP"/>
    </source>
</evidence>
<protein>
    <recommendedName>
        <fullName evidence="4">Lipoprotein</fullName>
    </recommendedName>
</protein>
<evidence type="ECO:0000313" key="2">
    <source>
        <dbReference type="EMBL" id="PQA60766.1"/>
    </source>
</evidence>
<keyword evidence="1" id="KW-0732">Signal</keyword>
<proteinExistence type="predicted"/>